<dbReference type="SUPFAM" id="SSF52402">
    <property type="entry name" value="Adenine nucleotide alpha hydrolases-like"/>
    <property type="match status" value="1"/>
</dbReference>
<dbReference type="PANTHER" id="PTHR46268">
    <property type="entry name" value="STRESS RESPONSE PROTEIN NHAX"/>
    <property type="match status" value="1"/>
</dbReference>
<dbReference type="InterPro" id="IPR006015">
    <property type="entry name" value="Universal_stress_UspA"/>
</dbReference>
<comment type="similarity">
    <text evidence="1">Belongs to the universal stress protein A family.</text>
</comment>
<evidence type="ECO:0000259" key="2">
    <source>
        <dbReference type="Pfam" id="PF00582"/>
    </source>
</evidence>
<keyword evidence="3" id="KW-0614">Plasmid</keyword>
<dbReference type="PANTHER" id="PTHR46268:SF8">
    <property type="entry name" value="UNIVERSAL STRESS PROTEIN SLL1388"/>
    <property type="match status" value="1"/>
</dbReference>
<evidence type="ECO:0000313" key="3">
    <source>
        <dbReference type="EMBL" id="AFZ38130.1"/>
    </source>
</evidence>
<dbReference type="CDD" id="cd00293">
    <property type="entry name" value="USP-like"/>
    <property type="match status" value="1"/>
</dbReference>
<dbReference type="EMBL" id="CP003654">
    <property type="protein sequence ID" value="AFZ38130.1"/>
    <property type="molecule type" value="Genomic_DNA"/>
</dbReference>
<dbReference type="Pfam" id="PF00582">
    <property type="entry name" value="Usp"/>
    <property type="match status" value="1"/>
</dbReference>
<accession>K9XZW7</accession>
<dbReference type="InterPro" id="IPR014729">
    <property type="entry name" value="Rossmann-like_a/b/a_fold"/>
</dbReference>
<evidence type="ECO:0000256" key="1">
    <source>
        <dbReference type="ARBA" id="ARBA00008791"/>
    </source>
</evidence>
<keyword evidence="4" id="KW-1185">Reference proteome</keyword>
<dbReference type="InterPro" id="IPR006016">
    <property type="entry name" value="UspA"/>
</dbReference>
<dbReference type="PRINTS" id="PR01438">
    <property type="entry name" value="UNVRSLSTRESS"/>
</dbReference>
<name>K9XZW7_STAC7</name>
<proteinExistence type="inferred from homology"/>
<sequence length="212" mass="23779">MFNKILVAIDRSTASRDVFETAVSLAKTTGASLMLLHILANELKQDPTLFVYSGIRYNVMSEPLLKAYEEQWQKFEEKRLEFLRSLVREAKTARVDADFTQFWGNPGRDICDLAQAWSADLILVGSRGLTGIKEMFLGSVSNYVTHHAPCSVFIVHKTGNTSLSVNYDSQSFQDKQGELTSFTSGKSTLRKREFVAKSISQLEKEPQSPAKS</sequence>
<geneLocation type="plasmid" evidence="3 4">
    <name>pSTA7437.01</name>
</geneLocation>
<dbReference type="OrthoDB" id="516822at2"/>
<dbReference type="RefSeq" id="WP_015212036.1">
    <property type="nucleotide sequence ID" value="NC_019765.1"/>
</dbReference>
<evidence type="ECO:0000313" key="4">
    <source>
        <dbReference type="Proteomes" id="UP000010473"/>
    </source>
</evidence>
<dbReference type="Proteomes" id="UP000010473">
    <property type="component" value="Plasmid pSTA7437.01"/>
</dbReference>
<organism evidence="3 4">
    <name type="scientific">Stanieria cyanosphaera (strain ATCC 29371 / PCC 7437)</name>
    <dbReference type="NCBI Taxonomy" id="111780"/>
    <lineage>
        <taxon>Bacteria</taxon>
        <taxon>Bacillati</taxon>
        <taxon>Cyanobacteriota</taxon>
        <taxon>Cyanophyceae</taxon>
        <taxon>Pleurocapsales</taxon>
        <taxon>Dermocarpellaceae</taxon>
        <taxon>Stanieria</taxon>
    </lineage>
</organism>
<dbReference type="HOGENOM" id="CLU_049301_16_1_3"/>
<feature type="domain" description="UspA" evidence="2">
    <location>
        <begin position="1"/>
        <end position="156"/>
    </location>
</feature>
<gene>
    <name evidence="3" type="ordered locus">Sta7437_4675</name>
</gene>
<dbReference type="AlphaFoldDB" id="K9XZW7"/>
<dbReference type="Gene3D" id="3.40.50.620">
    <property type="entry name" value="HUPs"/>
    <property type="match status" value="1"/>
</dbReference>
<reference evidence="4" key="1">
    <citation type="journal article" date="2013" name="Proc. Natl. Acad. Sci. U.S.A.">
        <title>Improving the coverage of the cyanobacterial phylum using diversity-driven genome sequencing.</title>
        <authorList>
            <person name="Shih P.M."/>
            <person name="Wu D."/>
            <person name="Latifi A."/>
            <person name="Axen S.D."/>
            <person name="Fewer D.P."/>
            <person name="Talla E."/>
            <person name="Calteau A."/>
            <person name="Cai F."/>
            <person name="Tandeau de Marsac N."/>
            <person name="Rippka R."/>
            <person name="Herdman M."/>
            <person name="Sivonen K."/>
            <person name="Coursin T."/>
            <person name="Laurent T."/>
            <person name="Goodwin L."/>
            <person name="Nolan M."/>
            <person name="Davenport K.W."/>
            <person name="Han C.S."/>
            <person name="Rubin E.M."/>
            <person name="Eisen J.A."/>
            <person name="Woyke T."/>
            <person name="Gugger M."/>
            <person name="Kerfeld C.A."/>
        </authorList>
    </citation>
    <scope>NUCLEOTIDE SEQUENCE [LARGE SCALE GENOMIC DNA]</scope>
    <source>
        <strain evidence="4">ATCC 29371 / PCC 7437</strain>
        <plasmid evidence="4">Plasmid pSTA7437.01</plasmid>
    </source>
</reference>
<dbReference type="PATRIC" id="fig|111780.3.peg.4832"/>
<protein>
    <submittedName>
        <fullName evidence="3">UspA domain-containing protein</fullName>
    </submittedName>
</protein>
<dbReference type="KEGG" id="scs:Sta7437_4675"/>